<evidence type="ECO:0000256" key="1">
    <source>
        <dbReference type="SAM" id="MobiDB-lite"/>
    </source>
</evidence>
<accession>A0A5B7DZY3</accession>
<dbReference type="Proteomes" id="UP000324222">
    <property type="component" value="Unassembled WGS sequence"/>
</dbReference>
<dbReference type="EMBL" id="VSRR010001607">
    <property type="protein sequence ID" value="MPC26506.1"/>
    <property type="molecule type" value="Genomic_DNA"/>
</dbReference>
<name>A0A5B7DZY3_PORTR</name>
<protein>
    <submittedName>
        <fullName evidence="2">Uncharacterized protein</fullName>
    </submittedName>
</protein>
<gene>
    <name evidence="2" type="ORF">E2C01_019648</name>
</gene>
<sequence>MSIFNWSLWKVVCVTDPILESLDEGIVVGVLVLQLGSPSPFPGTLQDPPPQQGTATEGRKWERHYYCYYCRYSTSNSCNRDNTTTITPSLTDILSFVISASATAFLYCTYEGGRRGAERDDEGWHGGFSLSIPMSLSGEVSEVSPSKSNTSGGGEDVWSGEVGADPTTTPPPSM</sequence>
<feature type="region of interest" description="Disordered" evidence="1">
    <location>
        <begin position="139"/>
        <end position="174"/>
    </location>
</feature>
<keyword evidence="3" id="KW-1185">Reference proteome</keyword>
<dbReference type="AlphaFoldDB" id="A0A5B7DZY3"/>
<reference evidence="2 3" key="1">
    <citation type="submission" date="2019-05" db="EMBL/GenBank/DDBJ databases">
        <title>Another draft genome of Portunus trituberculatus and its Hox gene families provides insights of decapod evolution.</title>
        <authorList>
            <person name="Jeong J.-H."/>
            <person name="Song I."/>
            <person name="Kim S."/>
            <person name="Choi T."/>
            <person name="Kim D."/>
            <person name="Ryu S."/>
            <person name="Kim W."/>
        </authorList>
    </citation>
    <scope>NUCLEOTIDE SEQUENCE [LARGE SCALE GENOMIC DNA]</scope>
    <source>
        <tissue evidence="2">Muscle</tissue>
    </source>
</reference>
<evidence type="ECO:0000313" key="2">
    <source>
        <dbReference type="EMBL" id="MPC26506.1"/>
    </source>
</evidence>
<proteinExistence type="predicted"/>
<organism evidence="2 3">
    <name type="scientific">Portunus trituberculatus</name>
    <name type="common">Swimming crab</name>
    <name type="synonym">Neptunus trituberculatus</name>
    <dbReference type="NCBI Taxonomy" id="210409"/>
    <lineage>
        <taxon>Eukaryota</taxon>
        <taxon>Metazoa</taxon>
        <taxon>Ecdysozoa</taxon>
        <taxon>Arthropoda</taxon>
        <taxon>Crustacea</taxon>
        <taxon>Multicrustacea</taxon>
        <taxon>Malacostraca</taxon>
        <taxon>Eumalacostraca</taxon>
        <taxon>Eucarida</taxon>
        <taxon>Decapoda</taxon>
        <taxon>Pleocyemata</taxon>
        <taxon>Brachyura</taxon>
        <taxon>Eubrachyura</taxon>
        <taxon>Portunoidea</taxon>
        <taxon>Portunidae</taxon>
        <taxon>Portuninae</taxon>
        <taxon>Portunus</taxon>
    </lineage>
</organism>
<comment type="caution">
    <text evidence="2">The sequence shown here is derived from an EMBL/GenBank/DDBJ whole genome shotgun (WGS) entry which is preliminary data.</text>
</comment>
<evidence type="ECO:0000313" key="3">
    <source>
        <dbReference type="Proteomes" id="UP000324222"/>
    </source>
</evidence>